<protein>
    <submittedName>
        <fullName evidence="3">Acetylxylan esterase</fullName>
    </submittedName>
</protein>
<dbReference type="STRING" id="354355.SAMN05660816_02013"/>
<organism evidence="3 4">
    <name type="scientific">Niastella yeongjuensis</name>
    <dbReference type="NCBI Taxonomy" id="354355"/>
    <lineage>
        <taxon>Bacteria</taxon>
        <taxon>Pseudomonadati</taxon>
        <taxon>Bacteroidota</taxon>
        <taxon>Chitinophagia</taxon>
        <taxon>Chitinophagales</taxon>
        <taxon>Chitinophagaceae</taxon>
        <taxon>Niastella</taxon>
    </lineage>
</organism>
<keyword evidence="4" id="KW-1185">Reference proteome</keyword>
<proteinExistence type="predicted"/>
<gene>
    <name evidence="3" type="ORF">A4H97_16335</name>
</gene>
<dbReference type="RefSeq" id="WP_081204265.1">
    <property type="nucleotide sequence ID" value="NZ_FOCZ01000003.1"/>
</dbReference>
<evidence type="ECO:0000259" key="2">
    <source>
        <dbReference type="Pfam" id="PF03629"/>
    </source>
</evidence>
<evidence type="ECO:0000256" key="1">
    <source>
        <dbReference type="ARBA" id="ARBA00022801"/>
    </source>
</evidence>
<keyword evidence="1" id="KW-0378">Hydrolase</keyword>
<reference evidence="4" key="1">
    <citation type="submission" date="2016-04" db="EMBL/GenBank/DDBJ databases">
        <authorList>
            <person name="Chen L."/>
            <person name="Zhuang W."/>
            <person name="Wang G."/>
        </authorList>
    </citation>
    <scope>NUCLEOTIDE SEQUENCE [LARGE SCALE GENOMIC DNA]</scope>
    <source>
        <strain evidence="4">17621</strain>
    </source>
</reference>
<dbReference type="InterPro" id="IPR036514">
    <property type="entry name" value="SGNH_hydro_sf"/>
</dbReference>
<evidence type="ECO:0000313" key="3">
    <source>
        <dbReference type="EMBL" id="OQP39790.1"/>
    </source>
</evidence>
<dbReference type="OrthoDB" id="9795554at2"/>
<accession>A0A1V9E106</accession>
<sequence>MKRYFLPFSHSLLLFIFYLIPFYSKAQTQPEEYEVHYYLLIGQSNMAGRGPLDSADNHPNPRIIMLDSLNQWKTATDPVHFDKPKLVGVGPAISFAKEMTGKDKHIMIALIPCALGGSPINVWEPGATYFNWHPYDDAIARVKIALHKGGQLKGVLWHQGESDNDSAHAIVYLEKLKTLITRLRTEFNNPKLPFVAGEIGYFNKQNIINPVLNHLPDLVPYTAVVSAKDLTDKGDQLHFDTPSARKLGKRYADAMTQIQKSTSNAMSIREN</sequence>
<evidence type="ECO:0000313" key="4">
    <source>
        <dbReference type="Proteomes" id="UP000192610"/>
    </source>
</evidence>
<dbReference type="PANTHER" id="PTHR31988:SF19">
    <property type="entry name" value="9-O-ACETYL-N-ACETYLNEURAMINIC ACID DEACETYLASE-RELATED"/>
    <property type="match status" value="1"/>
</dbReference>
<feature type="domain" description="Sialate O-acetylesterase" evidence="2">
    <location>
        <begin position="36"/>
        <end position="257"/>
    </location>
</feature>
<dbReference type="EMBL" id="LVXG01000078">
    <property type="protein sequence ID" value="OQP39790.1"/>
    <property type="molecule type" value="Genomic_DNA"/>
</dbReference>
<name>A0A1V9E106_9BACT</name>
<comment type="caution">
    <text evidence="3">The sequence shown here is derived from an EMBL/GenBank/DDBJ whole genome shotgun (WGS) entry which is preliminary data.</text>
</comment>
<dbReference type="InterPro" id="IPR052940">
    <property type="entry name" value="Carb_Esterase_6"/>
</dbReference>
<dbReference type="AlphaFoldDB" id="A0A1V9E106"/>
<dbReference type="GO" id="GO:0016788">
    <property type="term" value="F:hydrolase activity, acting on ester bonds"/>
    <property type="evidence" value="ECO:0007669"/>
    <property type="project" value="UniProtKB-ARBA"/>
</dbReference>
<dbReference type="SUPFAM" id="SSF52266">
    <property type="entry name" value="SGNH hydrolase"/>
    <property type="match status" value="1"/>
</dbReference>
<dbReference type="Pfam" id="PF03629">
    <property type="entry name" value="SASA"/>
    <property type="match status" value="1"/>
</dbReference>
<dbReference type="Proteomes" id="UP000192610">
    <property type="component" value="Unassembled WGS sequence"/>
</dbReference>
<dbReference type="Gene3D" id="3.40.50.1110">
    <property type="entry name" value="SGNH hydrolase"/>
    <property type="match status" value="1"/>
</dbReference>
<dbReference type="InterPro" id="IPR005181">
    <property type="entry name" value="SASA"/>
</dbReference>
<dbReference type="PANTHER" id="PTHR31988">
    <property type="entry name" value="ESTERASE, PUTATIVE (DUF303)-RELATED"/>
    <property type="match status" value="1"/>
</dbReference>